<evidence type="ECO:0000313" key="3">
    <source>
        <dbReference type="Proteomes" id="UP001501676"/>
    </source>
</evidence>
<keyword evidence="1" id="KW-0560">Oxidoreductase</keyword>
<dbReference type="EMBL" id="BAAAYN010000012">
    <property type="protein sequence ID" value="GAA3385883.1"/>
    <property type="molecule type" value="Genomic_DNA"/>
</dbReference>
<comment type="caution">
    <text evidence="2">The sequence shown here is derived from an EMBL/GenBank/DDBJ whole genome shotgun (WGS) entry which is preliminary data.</text>
</comment>
<dbReference type="RefSeq" id="WP_345727841.1">
    <property type="nucleotide sequence ID" value="NZ_BAAAYN010000012.1"/>
</dbReference>
<dbReference type="SUPFAM" id="SSF51735">
    <property type="entry name" value="NAD(P)-binding Rossmann-fold domains"/>
    <property type="match status" value="1"/>
</dbReference>
<evidence type="ECO:0000313" key="2">
    <source>
        <dbReference type="EMBL" id="GAA3385883.1"/>
    </source>
</evidence>
<proteinExistence type="predicted"/>
<protein>
    <submittedName>
        <fullName evidence="2">SDR family oxidoreductase</fullName>
    </submittedName>
</protein>
<dbReference type="PANTHER" id="PTHR43157:SF31">
    <property type="entry name" value="PHOSPHATIDYLINOSITOL-GLYCAN BIOSYNTHESIS CLASS F PROTEIN"/>
    <property type="match status" value="1"/>
</dbReference>
<sequence length="293" mass="30540">MVEDALSAGDVPTVAITGANRGIGYAVSEELVRRGYRVVLVTRGAASGAAAVAALTRVAAGPLPVAVVGDLGTLDGVRAAADAIRDACPRLDVLVHNAGLWPSRRVLTPDGVEESFAVNHLAPFLLNHLLEAELAAARARVVQVSAGIYVKGRVDLERTPVGADFSGFRTYADTKLCNVLTLPLFAQRWADRGVTINAVHPGVIRTGLGARSGPLGLVLRLAKRRWASPEEGARPIVRLVTEPVGTGGYYVLDELTPLAGPAADRALAERVWAQAAALTGCAPLLPDSASEAN</sequence>
<accession>A0ABP6SVI3</accession>
<dbReference type="Pfam" id="PF00106">
    <property type="entry name" value="adh_short"/>
    <property type="match status" value="1"/>
</dbReference>
<dbReference type="Gene3D" id="3.40.50.720">
    <property type="entry name" value="NAD(P)-binding Rossmann-like Domain"/>
    <property type="match status" value="1"/>
</dbReference>
<dbReference type="InterPro" id="IPR002347">
    <property type="entry name" value="SDR_fam"/>
</dbReference>
<gene>
    <name evidence="2" type="ORF">GCM10020369_21140</name>
</gene>
<reference evidence="3" key="1">
    <citation type="journal article" date="2019" name="Int. J. Syst. Evol. Microbiol.">
        <title>The Global Catalogue of Microorganisms (GCM) 10K type strain sequencing project: providing services to taxonomists for standard genome sequencing and annotation.</title>
        <authorList>
            <consortium name="The Broad Institute Genomics Platform"/>
            <consortium name="The Broad Institute Genome Sequencing Center for Infectious Disease"/>
            <person name="Wu L."/>
            <person name="Ma J."/>
        </authorList>
    </citation>
    <scope>NUCLEOTIDE SEQUENCE [LARGE SCALE GENOMIC DNA]</scope>
    <source>
        <strain evidence="3">JCM 9458</strain>
    </source>
</reference>
<keyword evidence="3" id="KW-1185">Reference proteome</keyword>
<organism evidence="2 3">
    <name type="scientific">Cryptosporangium minutisporangium</name>
    <dbReference type="NCBI Taxonomy" id="113569"/>
    <lineage>
        <taxon>Bacteria</taxon>
        <taxon>Bacillati</taxon>
        <taxon>Actinomycetota</taxon>
        <taxon>Actinomycetes</taxon>
        <taxon>Cryptosporangiales</taxon>
        <taxon>Cryptosporangiaceae</taxon>
        <taxon>Cryptosporangium</taxon>
    </lineage>
</organism>
<evidence type="ECO:0000256" key="1">
    <source>
        <dbReference type="ARBA" id="ARBA00023002"/>
    </source>
</evidence>
<dbReference type="InterPro" id="IPR036291">
    <property type="entry name" value="NAD(P)-bd_dom_sf"/>
</dbReference>
<dbReference type="Proteomes" id="UP001501676">
    <property type="component" value="Unassembled WGS sequence"/>
</dbReference>
<name>A0ABP6SVI3_9ACTN</name>
<dbReference type="PRINTS" id="PR00081">
    <property type="entry name" value="GDHRDH"/>
</dbReference>
<dbReference type="PANTHER" id="PTHR43157">
    <property type="entry name" value="PHOSPHATIDYLINOSITOL-GLYCAN BIOSYNTHESIS CLASS F PROTEIN-RELATED"/>
    <property type="match status" value="1"/>
</dbReference>